<dbReference type="PROSITE" id="PS51257">
    <property type="entry name" value="PROKAR_LIPOPROTEIN"/>
    <property type="match status" value="1"/>
</dbReference>
<proteinExistence type="predicted"/>
<reference evidence="1 2" key="1">
    <citation type="journal article" date="2010" name="PLoS ONE">
        <title>Genome sequence of Cronobacter sakazakii BAA-894 and comparative genomic hybridization analysis with other Cronobacter species.</title>
        <authorList>
            <person name="Kucerova E."/>
            <person name="Clifton S.W."/>
            <person name="Xia X.Q."/>
            <person name="Long F."/>
            <person name="Porwollik S."/>
            <person name="Fulton L."/>
            <person name="Fronick C."/>
            <person name="Minx P."/>
            <person name="Kyung K."/>
            <person name="Warren W."/>
            <person name="Fulton R."/>
            <person name="Feng D."/>
            <person name="Wollam A."/>
            <person name="Shah N."/>
            <person name="Bhonagiri V."/>
            <person name="Nash W.E."/>
            <person name="Hallsworth-Pepin K."/>
            <person name="Wilson R.K."/>
            <person name="McClelland M."/>
            <person name="Forsythe S.J."/>
        </authorList>
    </citation>
    <scope>NUCLEOTIDE SEQUENCE [LARGE SCALE GENOMIC DNA]</scope>
    <source>
        <strain evidence="1 2">ATCC BAA-894</strain>
    </source>
</reference>
<protein>
    <recommendedName>
        <fullName evidence="3">Lipoprotein</fullName>
    </recommendedName>
</protein>
<dbReference type="KEGG" id="esa:ESA_01629"/>
<accession>A7MGJ2</accession>
<evidence type="ECO:0000313" key="2">
    <source>
        <dbReference type="Proteomes" id="UP000000260"/>
    </source>
</evidence>
<evidence type="ECO:0008006" key="3">
    <source>
        <dbReference type="Google" id="ProtNLM"/>
    </source>
</evidence>
<gene>
    <name evidence="1" type="ordered locus">ESA_01629</name>
</gene>
<name>A7MGJ2_CROS8</name>
<organism evidence="1 2">
    <name type="scientific">Cronobacter sakazakii (strain ATCC BAA-894)</name>
    <name type="common">Enterobacter sakazakii</name>
    <dbReference type="NCBI Taxonomy" id="290339"/>
    <lineage>
        <taxon>Bacteria</taxon>
        <taxon>Pseudomonadati</taxon>
        <taxon>Pseudomonadota</taxon>
        <taxon>Gammaproteobacteria</taxon>
        <taxon>Enterobacterales</taxon>
        <taxon>Enterobacteriaceae</taxon>
        <taxon>Cronobacter</taxon>
    </lineage>
</organism>
<dbReference type="Proteomes" id="UP000000260">
    <property type="component" value="Chromosome"/>
</dbReference>
<sequence length="106" mass="11524">MKKIQLFTLITGVVMLSGCSAFQKHHGINWGNGSCPALAANQIQNGTLKIEDGRTLKCQIRPYVSNMACQGITDRTNADGVVCQNGMGDTALFIFDEKGVLKNHRL</sequence>
<dbReference type="RefSeq" id="WP_012124613.1">
    <property type="nucleotide sequence ID" value="NC_009778.1"/>
</dbReference>
<dbReference type="EMBL" id="CP000783">
    <property type="protein sequence ID" value="ABU76883.1"/>
    <property type="molecule type" value="Genomic_DNA"/>
</dbReference>
<dbReference type="AlphaFoldDB" id="A7MGJ2"/>
<keyword evidence="2" id="KW-1185">Reference proteome</keyword>
<dbReference type="HOGENOM" id="CLU_2193450_0_0_6"/>
<evidence type="ECO:0000313" key="1">
    <source>
        <dbReference type="EMBL" id="ABU76883.1"/>
    </source>
</evidence>